<evidence type="ECO:0000313" key="2">
    <source>
        <dbReference type="Proteomes" id="UP000632740"/>
    </source>
</evidence>
<gene>
    <name evidence="1" type="ORF">Cch01nite_17870</name>
</gene>
<dbReference type="AlphaFoldDB" id="A0A919P0H8"/>
<dbReference type="Proteomes" id="UP000632740">
    <property type="component" value="Unassembled WGS sequence"/>
</dbReference>
<evidence type="ECO:0008006" key="3">
    <source>
        <dbReference type="Google" id="ProtNLM"/>
    </source>
</evidence>
<dbReference type="Gene3D" id="2.40.30.100">
    <property type="entry name" value="AF2212/PG0164-like"/>
    <property type="match status" value="1"/>
</dbReference>
<protein>
    <recommendedName>
        <fullName evidence="3">DUF1905 domain-containing protein</fullName>
    </recommendedName>
</protein>
<dbReference type="SUPFAM" id="SSF141694">
    <property type="entry name" value="AF2212/PG0164-like"/>
    <property type="match status" value="1"/>
</dbReference>
<accession>A0A919P0H8</accession>
<dbReference type="InterPro" id="IPR037079">
    <property type="entry name" value="AF2212/PG0164-like_sf"/>
</dbReference>
<dbReference type="EMBL" id="BONK01000005">
    <property type="protein sequence ID" value="GIG21063.1"/>
    <property type="molecule type" value="Genomic_DNA"/>
</dbReference>
<keyword evidence="2" id="KW-1185">Reference proteome</keyword>
<organism evidence="1 2">
    <name type="scientific">Cellulomonas chitinilytica</name>
    <dbReference type="NCBI Taxonomy" id="398759"/>
    <lineage>
        <taxon>Bacteria</taxon>
        <taxon>Bacillati</taxon>
        <taxon>Actinomycetota</taxon>
        <taxon>Actinomycetes</taxon>
        <taxon>Micrococcales</taxon>
        <taxon>Cellulomonadaceae</taxon>
        <taxon>Cellulomonas</taxon>
    </lineage>
</organism>
<dbReference type="Pfam" id="PF08922">
    <property type="entry name" value="DUF1905"/>
    <property type="match status" value="1"/>
</dbReference>
<name>A0A919P0H8_9CELL</name>
<dbReference type="RefSeq" id="WP_203751618.1">
    <property type="nucleotide sequence ID" value="NZ_BONK01000005.1"/>
</dbReference>
<dbReference type="InterPro" id="IPR015018">
    <property type="entry name" value="DUF1905"/>
</dbReference>
<reference evidence="1" key="1">
    <citation type="submission" date="2021-01" db="EMBL/GenBank/DDBJ databases">
        <title>Whole genome shotgun sequence of Cellulomonas chitinilytica NBRC 110799.</title>
        <authorList>
            <person name="Komaki H."/>
            <person name="Tamura T."/>
        </authorList>
    </citation>
    <scope>NUCLEOTIDE SEQUENCE</scope>
    <source>
        <strain evidence="1">NBRC 110799</strain>
    </source>
</reference>
<evidence type="ECO:0000313" key="1">
    <source>
        <dbReference type="EMBL" id="GIG21063.1"/>
    </source>
</evidence>
<sequence length="101" mass="11043">MTAYDFTAELWVWDARRTDRWTFVSLPTDVADEVLERGAAVARGFGSLRVRVSVGTSVWTTSIFPDDKAGTYVLPVKKAVRTAQGVDAGDSVGVHLELLDV</sequence>
<comment type="caution">
    <text evidence="1">The sequence shown here is derived from an EMBL/GenBank/DDBJ whole genome shotgun (WGS) entry which is preliminary data.</text>
</comment>
<proteinExistence type="predicted"/>